<proteinExistence type="predicted"/>
<comment type="caution">
    <text evidence="2">The sequence shown here is derived from an EMBL/GenBank/DDBJ whole genome shotgun (WGS) entry which is preliminary data.</text>
</comment>
<evidence type="ECO:0000313" key="3">
    <source>
        <dbReference type="Proteomes" id="UP001154015"/>
    </source>
</evidence>
<sequence length="41" mass="4677">MTLRTRSVSEALQETHHIPVEDAPGGPMILPERNRGVRRRL</sequence>
<organism evidence="2 3">
    <name type="scientific">Streptomyces globisporus</name>
    <dbReference type="NCBI Taxonomy" id="1908"/>
    <lineage>
        <taxon>Bacteria</taxon>
        <taxon>Bacillati</taxon>
        <taxon>Actinomycetota</taxon>
        <taxon>Actinomycetes</taxon>
        <taxon>Kitasatosporales</taxon>
        <taxon>Streptomycetaceae</taxon>
        <taxon>Streptomyces</taxon>
    </lineage>
</organism>
<feature type="compositionally biased region" description="Polar residues" evidence="1">
    <location>
        <begin position="1"/>
        <end position="12"/>
    </location>
</feature>
<dbReference type="EMBL" id="CAKXYP010000010">
    <property type="protein sequence ID" value="CAH9416801.1"/>
    <property type="molecule type" value="Genomic_DNA"/>
</dbReference>
<feature type="region of interest" description="Disordered" evidence="1">
    <location>
        <begin position="1"/>
        <end position="41"/>
    </location>
</feature>
<accession>A0ABN8V5H8</accession>
<name>A0ABN8V5H8_STRGL</name>
<reference evidence="2" key="1">
    <citation type="submission" date="2022-03" db="EMBL/GenBank/DDBJ databases">
        <authorList>
            <person name="Leyn A S."/>
        </authorList>
    </citation>
    <scope>NUCLEOTIDE SEQUENCE</scope>
    <source>
        <strain evidence="2">Streptomyces globisporus 4-3</strain>
    </source>
</reference>
<evidence type="ECO:0000256" key="1">
    <source>
        <dbReference type="SAM" id="MobiDB-lite"/>
    </source>
</evidence>
<gene>
    <name evidence="2" type="ORF">SGL43_03834</name>
</gene>
<evidence type="ECO:0000313" key="2">
    <source>
        <dbReference type="EMBL" id="CAH9416801.1"/>
    </source>
</evidence>
<protein>
    <submittedName>
        <fullName evidence="2">Uncharacterized protein</fullName>
    </submittedName>
</protein>
<dbReference type="Proteomes" id="UP001154015">
    <property type="component" value="Unassembled WGS sequence"/>
</dbReference>
<keyword evidence="3" id="KW-1185">Reference proteome</keyword>